<evidence type="ECO:0000313" key="2">
    <source>
        <dbReference type="EMBL" id="MDG3007548.1"/>
    </source>
</evidence>
<dbReference type="Pfam" id="PF01869">
    <property type="entry name" value="BcrAD_BadFG"/>
    <property type="match status" value="1"/>
</dbReference>
<dbReference type="InterPro" id="IPR052519">
    <property type="entry name" value="Euk-type_GlcNAc_Kinase"/>
</dbReference>
<dbReference type="PANTHER" id="PTHR43190:SF3">
    <property type="entry name" value="N-ACETYL-D-GLUCOSAMINE KINASE"/>
    <property type="match status" value="1"/>
</dbReference>
<sequence length="323" mass="32427">MSEGASESAEVLFLGVDGGGTSTVALIGLDDGRVVGRGEAGPSNAKAVGTAAARTALEEAIAGAFAAAGLWPRAVAVACLGVAGFDRPEDKALLGEWSVAGNWADRLVLVNDGDLVVAAGTPEAWGVGVIAGTGSIAVARAADGRKARAGGWGATFGDEGSAFAVAVAALRLVARRLDGRDPRPPELDPLTEAICKALRIDGPGKIVSAVYAPGMDRTRIAALTPAVIAAAAKDPSLVDLLIRPAARDLAETAAAAARSLGWISGPLPLGLSGGFLVSTPLLAEALLEDLRGRGYEPIPTLVAEPAQGGLNLARRAFHGEAIA</sequence>
<dbReference type="PANTHER" id="PTHR43190">
    <property type="entry name" value="N-ACETYL-D-GLUCOSAMINE KINASE"/>
    <property type="match status" value="1"/>
</dbReference>
<evidence type="ECO:0000313" key="3">
    <source>
        <dbReference type="Proteomes" id="UP001216907"/>
    </source>
</evidence>
<evidence type="ECO:0000259" key="1">
    <source>
        <dbReference type="Pfam" id="PF01869"/>
    </source>
</evidence>
<dbReference type="RefSeq" id="WP_277863826.1">
    <property type="nucleotide sequence ID" value="NZ_JARRAG010000002.1"/>
</dbReference>
<feature type="domain" description="ATPase BadF/BadG/BcrA/BcrD type" evidence="1">
    <location>
        <begin position="14"/>
        <end position="290"/>
    </location>
</feature>
<dbReference type="CDD" id="cd24007">
    <property type="entry name" value="ASKHA_NBD_eukNAGK-like"/>
    <property type="match status" value="1"/>
</dbReference>
<accession>A0ABT6FIY5</accession>
<gene>
    <name evidence="2" type="ORF">PZE19_27615</name>
</gene>
<comment type="caution">
    <text evidence="2">The sequence shown here is derived from an EMBL/GenBank/DDBJ whole genome shotgun (WGS) entry which is preliminary data.</text>
</comment>
<dbReference type="InterPro" id="IPR043129">
    <property type="entry name" value="ATPase_NBD"/>
</dbReference>
<proteinExistence type="predicted"/>
<dbReference type="Gene3D" id="3.30.420.40">
    <property type="match status" value="2"/>
</dbReference>
<reference evidence="2 3" key="1">
    <citation type="submission" date="2023-03" db="EMBL/GenBank/DDBJ databases">
        <title>Paludisphaera mucosa sp. nov. a novel planctomycete from northern fen.</title>
        <authorList>
            <person name="Ivanova A."/>
        </authorList>
    </citation>
    <scope>NUCLEOTIDE SEQUENCE [LARGE SCALE GENOMIC DNA]</scope>
    <source>
        <strain evidence="2 3">Pla2</strain>
    </source>
</reference>
<dbReference type="Proteomes" id="UP001216907">
    <property type="component" value="Unassembled WGS sequence"/>
</dbReference>
<dbReference type="SUPFAM" id="SSF53067">
    <property type="entry name" value="Actin-like ATPase domain"/>
    <property type="match status" value="2"/>
</dbReference>
<name>A0ABT6FIY5_9BACT</name>
<dbReference type="InterPro" id="IPR002731">
    <property type="entry name" value="ATPase_BadF"/>
</dbReference>
<protein>
    <submittedName>
        <fullName evidence="2">BadF/BadG/BcrA/BcrD ATPase family protein</fullName>
    </submittedName>
</protein>
<organism evidence="2 3">
    <name type="scientific">Paludisphaera mucosa</name>
    <dbReference type="NCBI Taxonomy" id="3030827"/>
    <lineage>
        <taxon>Bacteria</taxon>
        <taxon>Pseudomonadati</taxon>
        <taxon>Planctomycetota</taxon>
        <taxon>Planctomycetia</taxon>
        <taxon>Isosphaerales</taxon>
        <taxon>Isosphaeraceae</taxon>
        <taxon>Paludisphaera</taxon>
    </lineage>
</organism>
<keyword evidence="3" id="KW-1185">Reference proteome</keyword>
<dbReference type="EMBL" id="JARRAG010000002">
    <property type="protein sequence ID" value="MDG3007548.1"/>
    <property type="molecule type" value="Genomic_DNA"/>
</dbReference>